<dbReference type="InterPro" id="IPR036188">
    <property type="entry name" value="FAD/NAD-bd_sf"/>
</dbReference>
<feature type="region of interest" description="Disordered" evidence="6">
    <location>
        <begin position="399"/>
        <end position="421"/>
    </location>
</feature>
<evidence type="ECO:0000256" key="2">
    <source>
        <dbReference type="ARBA" id="ARBA00022630"/>
    </source>
</evidence>
<reference evidence="9 10" key="1">
    <citation type="journal article" date="2023" name="G3 (Bethesda)">
        <title>A chromosome-level genome assembly of Zasmidium syzygii isolated from banana leaves.</title>
        <authorList>
            <person name="van Westerhoven A.C."/>
            <person name="Mehrabi R."/>
            <person name="Talebi R."/>
            <person name="Steentjes M.B.F."/>
            <person name="Corcolon B."/>
            <person name="Chong P.A."/>
            <person name="Kema G.H.J."/>
            <person name="Seidl M.F."/>
        </authorList>
    </citation>
    <scope>NUCLEOTIDE SEQUENCE [LARGE SCALE GENOMIC DNA]</scope>
    <source>
        <strain evidence="9 10">P124</strain>
    </source>
</reference>
<dbReference type="PANTHER" id="PTHR13789">
    <property type="entry name" value="MONOOXYGENASE"/>
    <property type="match status" value="1"/>
</dbReference>
<dbReference type="InterPro" id="IPR050493">
    <property type="entry name" value="FAD-dep_Monooxygenase_BioMet"/>
</dbReference>
<keyword evidence="2" id="KW-0285">Flavoprotein</keyword>
<evidence type="ECO:0000313" key="9">
    <source>
        <dbReference type="EMBL" id="KAK4508635.1"/>
    </source>
</evidence>
<protein>
    <recommendedName>
        <fullName evidence="8">FAD-binding domain-containing protein</fullName>
    </recommendedName>
</protein>
<organism evidence="9 10">
    <name type="scientific">Zasmidium cellare</name>
    <name type="common">Wine cellar mold</name>
    <name type="synonym">Racodium cellare</name>
    <dbReference type="NCBI Taxonomy" id="395010"/>
    <lineage>
        <taxon>Eukaryota</taxon>
        <taxon>Fungi</taxon>
        <taxon>Dikarya</taxon>
        <taxon>Ascomycota</taxon>
        <taxon>Pezizomycotina</taxon>
        <taxon>Dothideomycetes</taxon>
        <taxon>Dothideomycetidae</taxon>
        <taxon>Mycosphaerellales</taxon>
        <taxon>Mycosphaerellaceae</taxon>
        <taxon>Zasmidium</taxon>
    </lineage>
</organism>
<dbReference type="Gene3D" id="3.50.50.60">
    <property type="entry name" value="FAD/NAD(P)-binding domain"/>
    <property type="match status" value="1"/>
</dbReference>
<dbReference type="InterPro" id="IPR002938">
    <property type="entry name" value="FAD-bd"/>
</dbReference>
<evidence type="ECO:0000256" key="7">
    <source>
        <dbReference type="SAM" id="Phobius"/>
    </source>
</evidence>
<evidence type="ECO:0000256" key="4">
    <source>
        <dbReference type="ARBA" id="ARBA00023002"/>
    </source>
</evidence>
<name>A0ABR0F606_ZASCE</name>
<gene>
    <name evidence="9" type="ORF">PRZ48_002374</name>
</gene>
<comment type="caution">
    <text evidence="9">The sequence shown here is derived from an EMBL/GenBank/DDBJ whole genome shotgun (WGS) entry which is preliminary data.</text>
</comment>
<keyword evidence="10" id="KW-1185">Reference proteome</keyword>
<evidence type="ECO:0000313" key="10">
    <source>
        <dbReference type="Proteomes" id="UP001305779"/>
    </source>
</evidence>
<keyword evidence="5" id="KW-0503">Monooxygenase</keyword>
<feature type="domain" description="FAD-binding" evidence="8">
    <location>
        <begin position="313"/>
        <end position="373"/>
    </location>
</feature>
<evidence type="ECO:0000256" key="6">
    <source>
        <dbReference type="SAM" id="MobiDB-lite"/>
    </source>
</evidence>
<feature type="domain" description="FAD-binding" evidence="8">
    <location>
        <begin position="12"/>
        <end position="224"/>
    </location>
</feature>
<evidence type="ECO:0000256" key="3">
    <source>
        <dbReference type="ARBA" id="ARBA00022827"/>
    </source>
</evidence>
<dbReference type="EMBL" id="JAXOVC010000001">
    <property type="protein sequence ID" value="KAK4508635.1"/>
    <property type="molecule type" value="Genomic_DNA"/>
</dbReference>
<keyword evidence="4" id="KW-0560">Oxidoreductase</keyword>
<sequence length="452" mass="49554">MPLTPTEPKKRFSVVVIGGGIGGLAAAIGLRLSGQTVTVIELREKYLGQTGGARQGLNQTANSYTCLYALGLEEPFHKFADNGDHIKMRRYSDGTVIKAIHKKKRYSKLHREDLLRILYERAVEVGVEIITNETFESIEDTQQHVRVQLQSGRTLQPDLVVGADGVHSKVRKSIPSTKDITASPTGDCVFLVNVPKSVMAKQPSTAALYKSGEDPFHFTVGPGRCIVSWTITIRELYHLQICDFQYGDGKAYGLAEKDDSPLVSTFTDMPALRKRWGDFDEAIRTLLDETDVCTKWRIAETPLDMPWCSPTSRIVLIGDAAHTFEPFAGQGASMAIEDATVLSCLIARASQDPSLTLADVATAYESLRRPRVDAIRAMVKANAAIFGLADGEKQAERDRNIGGEGFSVGGEGREEKGAYQGTAKWSTEEAYEFTEGYDAVKEADGYVFGREG</sequence>
<dbReference type="Proteomes" id="UP001305779">
    <property type="component" value="Unassembled WGS sequence"/>
</dbReference>
<proteinExistence type="inferred from homology"/>
<dbReference type="PANTHER" id="PTHR13789:SF309">
    <property type="entry name" value="PUTATIVE (AFU_ORTHOLOGUE AFUA_6G14510)-RELATED"/>
    <property type="match status" value="1"/>
</dbReference>
<evidence type="ECO:0000256" key="5">
    <source>
        <dbReference type="ARBA" id="ARBA00023033"/>
    </source>
</evidence>
<keyword evidence="7" id="KW-0472">Membrane</keyword>
<dbReference type="SUPFAM" id="SSF51905">
    <property type="entry name" value="FAD/NAD(P)-binding domain"/>
    <property type="match status" value="1"/>
</dbReference>
<dbReference type="Pfam" id="PF01494">
    <property type="entry name" value="FAD_binding_3"/>
    <property type="match status" value="2"/>
</dbReference>
<accession>A0ABR0F606</accession>
<comment type="similarity">
    <text evidence="1">Belongs to the paxM FAD-dependent monooxygenase family.</text>
</comment>
<keyword evidence="7" id="KW-0812">Transmembrane</keyword>
<evidence type="ECO:0000259" key="8">
    <source>
        <dbReference type="Pfam" id="PF01494"/>
    </source>
</evidence>
<feature type="transmembrane region" description="Helical" evidence="7">
    <location>
        <begin position="12"/>
        <end position="32"/>
    </location>
</feature>
<evidence type="ECO:0000256" key="1">
    <source>
        <dbReference type="ARBA" id="ARBA00007992"/>
    </source>
</evidence>
<keyword evidence="7" id="KW-1133">Transmembrane helix</keyword>
<dbReference type="PRINTS" id="PR00420">
    <property type="entry name" value="RNGMNOXGNASE"/>
</dbReference>
<keyword evidence="3" id="KW-0274">FAD</keyword>